<dbReference type="OMA" id="NSMIAVR"/>
<dbReference type="PROSITE" id="PS50048">
    <property type="entry name" value="ZN2_CY6_FUNGAL_2"/>
    <property type="match status" value="1"/>
</dbReference>
<reference evidence="7 8" key="1">
    <citation type="submission" date="2015-04" db="EMBL/GenBank/DDBJ databases">
        <authorList>
            <person name="Syromyatnikov M.Y."/>
            <person name="Popov V.N."/>
        </authorList>
    </citation>
    <scope>NUCLEOTIDE SEQUENCE [LARGE SCALE GENOMIC DNA]</scope>
    <source>
        <strain evidence="7">WF-38-12</strain>
    </source>
</reference>
<keyword evidence="8" id="KW-1185">Reference proteome</keyword>
<feature type="domain" description="Zn(2)-C6 fungal-type" evidence="6">
    <location>
        <begin position="11"/>
        <end position="40"/>
    </location>
</feature>
<comment type="subcellular location">
    <subcellularLocation>
        <location evidence="1">Nucleus</location>
    </subcellularLocation>
</comment>
<dbReference type="OrthoDB" id="410267at2759"/>
<evidence type="ECO:0000259" key="6">
    <source>
        <dbReference type="PROSITE" id="PS50048"/>
    </source>
</evidence>
<name>A0A0U1LKS6_TALIS</name>
<accession>A0A0U1LKS6</accession>
<protein>
    <submittedName>
        <fullName evidence="7">Putative transcriptional regulatory protein C16G5,16</fullName>
    </submittedName>
</protein>
<dbReference type="Pfam" id="PF00172">
    <property type="entry name" value="Zn_clus"/>
    <property type="match status" value="1"/>
</dbReference>
<dbReference type="Gene3D" id="4.10.240.10">
    <property type="entry name" value="Zn(2)-C6 fungal-type DNA-binding domain"/>
    <property type="match status" value="1"/>
</dbReference>
<evidence type="ECO:0000256" key="5">
    <source>
        <dbReference type="ARBA" id="ARBA00023242"/>
    </source>
</evidence>
<dbReference type="STRING" id="28573.A0A0U1LKS6"/>
<dbReference type="GO" id="GO:0003677">
    <property type="term" value="F:DNA binding"/>
    <property type="evidence" value="ECO:0007669"/>
    <property type="project" value="UniProtKB-KW"/>
</dbReference>
<keyword evidence="5" id="KW-0539">Nucleus</keyword>
<organism evidence="7 8">
    <name type="scientific">Talaromyces islandicus</name>
    <name type="common">Penicillium islandicum</name>
    <dbReference type="NCBI Taxonomy" id="28573"/>
    <lineage>
        <taxon>Eukaryota</taxon>
        <taxon>Fungi</taxon>
        <taxon>Dikarya</taxon>
        <taxon>Ascomycota</taxon>
        <taxon>Pezizomycotina</taxon>
        <taxon>Eurotiomycetes</taxon>
        <taxon>Eurotiomycetidae</taxon>
        <taxon>Eurotiales</taxon>
        <taxon>Trichocomaceae</taxon>
        <taxon>Talaromyces</taxon>
        <taxon>Talaromyces sect. Islandici</taxon>
    </lineage>
</organism>
<evidence type="ECO:0000313" key="7">
    <source>
        <dbReference type="EMBL" id="CRG83608.1"/>
    </source>
</evidence>
<dbReference type="InterPro" id="IPR001138">
    <property type="entry name" value="Zn2Cys6_DnaBD"/>
</dbReference>
<dbReference type="InterPro" id="IPR036864">
    <property type="entry name" value="Zn2-C6_fun-type_DNA-bd_sf"/>
</dbReference>
<dbReference type="EMBL" id="CVMT01000001">
    <property type="protein sequence ID" value="CRG83608.1"/>
    <property type="molecule type" value="Genomic_DNA"/>
</dbReference>
<dbReference type="GO" id="GO:0005634">
    <property type="term" value="C:nucleus"/>
    <property type="evidence" value="ECO:0007669"/>
    <property type="project" value="UniProtKB-SubCell"/>
</dbReference>
<dbReference type="AlphaFoldDB" id="A0A0U1LKS6"/>
<dbReference type="GO" id="GO:0000981">
    <property type="term" value="F:DNA-binding transcription factor activity, RNA polymerase II-specific"/>
    <property type="evidence" value="ECO:0007669"/>
    <property type="project" value="InterPro"/>
</dbReference>
<evidence type="ECO:0000256" key="4">
    <source>
        <dbReference type="ARBA" id="ARBA00023163"/>
    </source>
</evidence>
<keyword evidence="3" id="KW-0238">DNA-binding</keyword>
<dbReference type="PANTHER" id="PTHR31001">
    <property type="entry name" value="UNCHARACTERIZED TRANSCRIPTIONAL REGULATORY PROTEIN"/>
    <property type="match status" value="1"/>
</dbReference>
<dbReference type="PROSITE" id="PS00463">
    <property type="entry name" value="ZN2_CY6_FUNGAL_1"/>
    <property type="match status" value="1"/>
</dbReference>
<keyword evidence="4" id="KW-0804">Transcription</keyword>
<dbReference type="CDD" id="cd12148">
    <property type="entry name" value="fungal_TF_MHR"/>
    <property type="match status" value="1"/>
</dbReference>
<gene>
    <name evidence="7" type="ORF">PISL3812_00962</name>
</gene>
<sequence length="543" mass="61904">MTLSINRKRLACAECTRRKVRCDKTIPCHNCIARNISCSRVRAARFPFYASPSDSATCLVESAARRTSSSNQVLSLVETLQARVNALELVLQQANLSQPSSGEIVQPHTLLPRTNSHQREQFYNGATPPEQMSSEIEDAATILEFLAWGRRKQSKYHNQFITRGQITQQSPGLVDEEDHGPFFSSKASLRSYLETLLPNRSQISNLVKYHCDCLLWYHGSFHSLVFWRDLEDFYQQDGGNIDNPSVDLQWSFDTDKPRNCNEDDMKALPDDIPTPTSYSRFFYDIAALMPRVQDAIASSNTAFTSYEKILEYDQQMRYLATVRLPRYLQNVPIEQDWPCYVPWARRCLAISSSHKIIMIHRKFLALSFTNPIFSRTRRTCVAAARTIIKEQKEAAVDDGPTLWIHHAFSVAAGIILCLDLIHSPPTAPECEEHRQLRTRENALGQNGSHVDFASRESSRNSSLYITETIQNFCEQEHLYFQEKHSGVNMSNNQNEINEFSWTPSISDCGTFLTPGARLSTHPPEVPHGFEDIFALATNYINFE</sequence>
<dbReference type="GO" id="GO:0008270">
    <property type="term" value="F:zinc ion binding"/>
    <property type="evidence" value="ECO:0007669"/>
    <property type="project" value="InterPro"/>
</dbReference>
<evidence type="ECO:0000256" key="3">
    <source>
        <dbReference type="ARBA" id="ARBA00023125"/>
    </source>
</evidence>
<keyword evidence="2" id="KW-0805">Transcription regulation</keyword>
<dbReference type="PANTHER" id="PTHR31001:SF90">
    <property type="entry name" value="CENTROMERE DNA-BINDING PROTEIN COMPLEX CBF3 SUBUNIT B"/>
    <property type="match status" value="1"/>
</dbReference>
<dbReference type="InterPro" id="IPR050613">
    <property type="entry name" value="Sec_Metabolite_Reg"/>
</dbReference>
<dbReference type="SUPFAM" id="SSF57701">
    <property type="entry name" value="Zn2/Cys6 DNA-binding domain"/>
    <property type="match status" value="1"/>
</dbReference>
<evidence type="ECO:0000256" key="1">
    <source>
        <dbReference type="ARBA" id="ARBA00004123"/>
    </source>
</evidence>
<evidence type="ECO:0000313" key="8">
    <source>
        <dbReference type="Proteomes" id="UP000054383"/>
    </source>
</evidence>
<dbReference type="Proteomes" id="UP000054383">
    <property type="component" value="Unassembled WGS sequence"/>
</dbReference>
<dbReference type="CDD" id="cd00067">
    <property type="entry name" value="GAL4"/>
    <property type="match status" value="1"/>
</dbReference>
<proteinExistence type="predicted"/>
<dbReference type="SMART" id="SM00066">
    <property type="entry name" value="GAL4"/>
    <property type="match status" value="1"/>
</dbReference>
<evidence type="ECO:0000256" key="2">
    <source>
        <dbReference type="ARBA" id="ARBA00023015"/>
    </source>
</evidence>